<accession>S0KF37</accession>
<dbReference type="eggNOG" id="COG1573">
    <property type="taxonomic scope" value="Bacteria"/>
</dbReference>
<dbReference type="InterPro" id="IPR036895">
    <property type="entry name" value="Uracil-DNA_glycosylase-like_sf"/>
</dbReference>
<keyword evidence="3" id="KW-1185">Reference proteome</keyword>
<dbReference type="InterPro" id="IPR047124">
    <property type="entry name" value="HI_0220.2"/>
</dbReference>
<dbReference type="PANTHER" id="PTHR42160:SF1">
    <property type="entry name" value="URACIL-DNA GLYCOSYLASE SUPERFAMILY PROTEIN"/>
    <property type="match status" value="1"/>
</dbReference>
<reference evidence="2 3" key="1">
    <citation type="submission" date="2013-03" db="EMBL/GenBank/DDBJ databases">
        <title>The Genome Sequence of Enterococcus columbae ATCC_51263 (PacBio/Illumina hybrid assembly).</title>
        <authorList>
            <consortium name="The Broad Institute Genomics Platform"/>
            <consortium name="The Broad Institute Genome Sequencing Center for Infectious Disease"/>
            <person name="Earl A."/>
            <person name="Russ C."/>
            <person name="Gilmore M."/>
            <person name="Surin D."/>
            <person name="Walker B."/>
            <person name="Young S."/>
            <person name="Zeng Q."/>
            <person name="Gargeya S."/>
            <person name="Fitzgerald M."/>
            <person name="Haas B."/>
            <person name="Abouelleil A."/>
            <person name="Allen A.W."/>
            <person name="Alvarado L."/>
            <person name="Arachchi H.M."/>
            <person name="Berlin A.M."/>
            <person name="Chapman S.B."/>
            <person name="Gainer-Dewar J."/>
            <person name="Goldberg J."/>
            <person name="Griggs A."/>
            <person name="Gujja S."/>
            <person name="Hansen M."/>
            <person name="Howarth C."/>
            <person name="Imamovic A."/>
            <person name="Ireland A."/>
            <person name="Larimer J."/>
            <person name="McCowan C."/>
            <person name="Murphy C."/>
            <person name="Pearson M."/>
            <person name="Poon T.W."/>
            <person name="Priest M."/>
            <person name="Roberts A."/>
            <person name="Saif S."/>
            <person name="Shea T."/>
            <person name="Sisk P."/>
            <person name="Sykes S."/>
            <person name="Wortman J."/>
            <person name="Nusbaum C."/>
            <person name="Birren B."/>
        </authorList>
    </citation>
    <scope>NUCLEOTIDE SEQUENCE [LARGE SCALE GENOMIC DNA]</scope>
    <source>
        <strain evidence="2 3">ATCC 51263</strain>
    </source>
</reference>
<dbReference type="PATRIC" id="fig|1121865.3.peg.1872"/>
<evidence type="ECO:0000313" key="3">
    <source>
        <dbReference type="Proteomes" id="UP000014113"/>
    </source>
</evidence>
<comment type="caution">
    <text evidence="2">The sequence shown here is derived from an EMBL/GenBank/DDBJ whole genome shotgun (WGS) entry which is preliminary data.</text>
</comment>
<gene>
    <name evidence="2" type="ORF">I568_02367</name>
</gene>
<dbReference type="Pfam" id="PF03167">
    <property type="entry name" value="UDG"/>
    <property type="match status" value="1"/>
</dbReference>
<dbReference type="SMART" id="SM00987">
    <property type="entry name" value="UreE_C"/>
    <property type="match status" value="1"/>
</dbReference>
<protein>
    <recommendedName>
        <fullName evidence="1">Uracil-DNA glycosylase-like domain-containing protein</fullName>
    </recommendedName>
</protein>
<dbReference type="EMBL" id="ASWJ01000011">
    <property type="protein sequence ID" value="EOW80016.1"/>
    <property type="molecule type" value="Genomic_DNA"/>
</dbReference>
<dbReference type="SMART" id="SM00986">
    <property type="entry name" value="UDG"/>
    <property type="match status" value="1"/>
</dbReference>
<dbReference type="PANTHER" id="PTHR42160">
    <property type="entry name" value="URACIL-DNA GLYCOSYLASE SUPERFAMILY PROTEIN"/>
    <property type="match status" value="1"/>
</dbReference>
<name>S0KF37_9ENTE</name>
<organism evidence="2 3">
    <name type="scientific">Enterococcus columbae DSM 7374 = ATCC 51263</name>
    <dbReference type="NCBI Taxonomy" id="1121865"/>
    <lineage>
        <taxon>Bacteria</taxon>
        <taxon>Bacillati</taxon>
        <taxon>Bacillota</taxon>
        <taxon>Bacilli</taxon>
        <taxon>Lactobacillales</taxon>
        <taxon>Enterococcaceae</taxon>
        <taxon>Enterococcus</taxon>
    </lineage>
</organism>
<dbReference type="Proteomes" id="UP000014113">
    <property type="component" value="Unassembled WGS sequence"/>
</dbReference>
<proteinExistence type="predicted"/>
<dbReference type="AlphaFoldDB" id="S0KF37"/>
<dbReference type="InterPro" id="IPR005122">
    <property type="entry name" value="Uracil-DNA_glycosylase-like"/>
</dbReference>
<dbReference type="SUPFAM" id="SSF52141">
    <property type="entry name" value="Uracil-DNA glycosylase-like"/>
    <property type="match status" value="1"/>
</dbReference>
<dbReference type="OrthoDB" id="9789139at2"/>
<dbReference type="Gene3D" id="3.40.470.10">
    <property type="entry name" value="Uracil-DNA glycosylase-like domain"/>
    <property type="match status" value="1"/>
</dbReference>
<feature type="domain" description="Uracil-DNA glycosylase-like" evidence="1">
    <location>
        <begin position="27"/>
        <end position="184"/>
    </location>
</feature>
<evidence type="ECO:0000259" key="1">
    <source>
        <dbReference type="SMART" id="SM00986"/>
    </source>
</evidence>
<dbReference type="STRING" id="1121865.OMW_01927"/>
<sequence>MAIERIKQEIIQDEANQAYTKSGIHPLFQANPAAKLLIIGQAPGQKAQDRGRLFADRSGDRLRNWLGLDEATFYDATKVAILPMDFYFPGRGKSGDLPPRVDFAEKWHPQLLAELSNVALTILIGRYAMQRYLAIDSKTTLTEVVANYQQYLPSYFPLIHPSPRNQIWLKKHPWYEEEVIVALKQRVSQLLV</sequence>
<dbReference type="CDD" id="cd10033">
    <property type="entry name" value="UDG_like"/>
    <property type="match status" value="1"/>
</dbReference>
<evidence type="ECO:0000313" key="2">
    <source>
        <dbReference type="EMBL" id="EOW80016.1"/>
    </source>
</evidence>